<reference evidence="5 6" key="1">
    <citation type="submission" date="2016-09" db="EMBL/GenBank/DDBJ databases">
        <title>Genomic analysis reveals versatility of anaerobic energy metabolism of Geosporobacter ferrireducens IRF9 of phylum Firmicutes.</title>
        <authorList>
            <person name="Kim S.-J."/>
        </authorList>
    </citation>
    <scope>NUCLEOTIDE SEQUENCE [LARGE SCALE GENOMIC DNA]</scope>
    <source>
        <strain evidence="5 6">IRF9</strain>
    </source>
</reference>
<evidence type="ECO:0008006" key="7">
    <source>
        <dbReference type="Google" id="ProtNLM"/>
    </source>
</evidence>
<dbReference type="SUPFAM" id="SSF55383">
    <property type="entry name" value="Copper amine oxidase, domain N"/>
    <property type="match status" value="1"/>
</dbReference>
<keyword evidence="1" id="KW-0732">Signal</keyword>
<dbReference type="SUPFAM" id="SSF55797">
    <property type="entry name" value="PR-1-like"/>
    <property type="match status" value="1"/>
</dbReference>
<feature type="domain" description="Copper amine oxidase-like N-terminal" evidence="3">
    <location>
        <begin position="32"/>
        <end position="138"/>
    </location>
</feature>
<evidence type="ECO:0000313" key="6">
    <source>
        <dbReference type="Proteomes" id="UP000095743"/>
    </source>
</evidence>
<evidence type="ECO:0000313" key="5">
    <source>
        <dbReference type="EMBL" id="AOT69784.1"/>
    </source>
</evidence>
<accession>A0A1D8GFV1</accession>
<dbReference type="STRING" id="1424294.Gferi_09415"/>
<evidence type="ECO:0000259" key="2">
    <source>
        <dbReference type="Pfam" id="PF00188"/>
    </source>
</evidence>
<dbReference type="Pfam" id="PF07833">
    <property type="entry name" value="Cu_amine_oxidN1"/>
    <property type="match status" value="1"/>
</dbReference>
<dbReference type="PANTHER" id="PTHR31157:SF1">
    <property type="entry name" value="SCP DOMAIN-CONTAINING PROTEIN"/>
    <property type="match status" value="1"/>
</dbReference>
<protein>
    <recommendedName>
        <fullName evidence="7">Copper amine oxidase</fullName>
    </recommendedName>
</protein>
<dbReference type="AlphaFoldDB" id="A0A1D8GFV1"/>
<gene>
    <name evidence="5" type="ORF">Gferi_09415</name>
</gene>
<dbReference type="InterPro" id="IPR029410">
    <property type="entry name" value="CAP_assoc"/>
</dbReference>
<sequence>MKRCRFLLAAVLLVFFLSTGFVFAVETVEITIDGQLLAVDVPPVIIQGRTLAPMRAVFESLGAEVEWDGKTKTVTAHKENQEIILTIGSNYATVNGKQKLLDVPGTIINNRTLVPLRFIGESLGAKVDWDAVQKKVIINSEVLLSTDKEFRFQEIGIGDAEDHVLRQLGQPARKDQSEYGFIWYIYNKDYNKYIQVGIENQKVVGLYTNADNWKSKQGIQIGTKKDHVNKLFGKGLSSIRKGNTLFQLNHGSQADVYLMNDYYATIFYDLHNQTTVTAIQLVEKNVEENMKSFYAKPSDQLKESFEKQVFDLANAIRARNNLTTFKWDEKISGTARKHSSDMAANQYFDHNNKRNESPFDRMTADGIVYRMAAENIAAGQSSAIFAHEGWMNSAGHRANILGSCTRLGVGVHFGGSYQTYYTQNFYTPK</sequence>
<dbReference type="PANTHER" id="PTHR31157">
    <property type="entry name" value="SCP DOMAIN-CONTAINING PROTEIN"/>
    <property type="match status" value="1"/>
</dbReference>
<dbReference type="InterPro" id="IPR036582">
    <property type="entry name" value="Mao_N_sf"/>
</dbReference>
<dbReference type="Gene3D" id="3.30.457.10">
    <property type="entry name" value="Copper amine oxidase-like, N-terminal domain"/>
    <property type="match status" value="1"/>
</dbReference>
<dbReference type="Proteomes" id="UP000095743">
    <property type="component" value="Chromosome"/>
</dbReference>
<proteinExistence type="predicted"/>
<dbReference type="Pfam" id="PF14504">
    <property type="entry name" value="CAP_assoc_N"/>
    <property type="match status" value="1"/>
</dbReference>
<dbReference type="CDD" id="cd05379">
    <property type="entry name" value="CAP_bacterial"/>
    <property type="match status" value="1"/>
</dbReference>
<dbReference type="OrthoDB" id="9783944at2"/>
<evidence type="ECO:0000259" key="4">
    <source>
        <dbReference type="Pfam" id="PF14504"/>
    </source>
</evidence>
<dbReference type="InterPro" id="IPR035940">
    <property type="entry name" value="CAP_sf"/>
</dbReference>
<feature type="signal peptide" evidence="1">
    <location>
        <begin position="1"/>
        <end position="24"/>
    </location>
</feature>
<dbReference type="RefSeq" id="WP_069975849.1">
    <property type="nucleotide sequence ID" value="NZ_CP017269.1"/>
</dbReference>
<dbReference type="Gene3D" id="3.40.33.10">
    <property type="entry name" value="CAP"/>
    <property type="match status" value="1"/>
</dbReference>
<evidence type="ECO:0000256" key="1">
    <source>
        <dbReference type="SAM" id="SignalP"/>
    </source>
</evidence>
<name>A0A1D8GFV1_9FIRM</name>
<dbReference type="EMBL" id="CP017269">
    <property type="protein sequence ID" value="AOT69784.1"/>
    <property type="molecule type" value="Genomic_DNA"/>
</dbReference>
<feature type="domain" description="CAP-associated" evidence="4">
    <location>
        <begin position="157"/>
        <end position="292"/>
    </location>
</feature>
<feature type="domain" description="SCP" evidence="2">
    <location>
        <begin position="311"/>
        <end position="425"/>
    </location>
</feature>
<dbReference type="InterPro" id="IPR012854">
    <property type="entry name" value="Cu_amine_oxidase-like_N"/>
</dbReference>
<keyword evidence="6" id="KW-1185">Reference proteome</keyword>
<dbReference type="Pfam" id="PF00188">
    <property type="entry name" value="CAP"/>
    <property type="match status" value="1"/>
</dbReference>
<organism evidence="5 6">
    <name type="scientific">Geosporobacter ferrireducens</name>
    <dbReference type="NCBI Taxonomy" id="1424294"/>
    <lineage>
        <taxon>Bacteria</taxon>
        <taxon>Bacillati</taxon>
        <taxon>Bacillota</taxon>
        <taxon>Clostridia</taxon>
        <taxon>Peptostreptococcales</taxon>
        <taxon>Thermotaleaceae</taxon>
        <taxon>Geosporobacter</taxon>
    </lineage>
</organism>
<evidence type="ECO:0000259" key="3">
    <source>
        <dbReference type="Pfam" id="PF07833"/>
    </source>
</evidence>
<feature type="chain" id="PRO_5009107389" description="Copper amine oxidase" evidence="1">
    <location>
        <begin position="25"/>
        <end position="429"/>
    </location>
</feature>
<dbReference type="InterPro" id="IPR014044">
    <property type="entry name" value="CAP_dom"/>
</dbReference>
<dbReference type="KEGG" id="gfe:Gferi_09415"/>